<evidence type="ECO:0000256" key="19">
    <source>
        <dbReference type="ARBA" id="ARBA00029928"/>
    </source>
</evidence>
<gene>
    <name evidence="30" type="primary">cd44b</name>
</gene>
<evidence type="ECO:0000256" key="16">
    <source>
        <dbReference type="ARBA" id="ARBA00023180"/>
    </source>
</evidence>
<organism evidence="29 30">
    <name type="scientific">Chanos chanos</name>
    <name type="common">Milkfish</name>
    <name type="synonym">Mugil chanos</name>
    <dbReference type="NCBI Taxonomy" id="29144"/>
    <lineage>
        <taxon>Eukaryota</taxon>
        <taxon>Metazoa</taxon>
        <taxon>Chordata</taxon>
        <taxon>Craniata</taxon>
        <taxon>Vertebrata</taxon>
        <taxon>Euteleostomi</taxon>
        <taxon>Actinopterygii</taxon>
        <taxon>Neopterygii</taxon>
        <taxon>Teleostei</taxon>
        <taxon>Ostariophysi</taxon>
        <taxon>Gonorynchiformes</taxon>
        <taxon>Chanidae</taxon>
        <taxon>Chanos</taxon>
    </lineage>
</organism>
<evidence type="ECO:0000313" key="29">
    <source>
        <dbReference type="Proteomes" id="UP000504632"/>
    </source>
</evidence>
<dbReference type="PANTHER" id="PTHR10225">
    <property type="entry name" value="HYALURONAN RECEPTOR"/>
    <property type="match status" value="1"/>
</dbReference>
<keyword evidence="29" id="KW-1185">Reference proteome</keyword>
<dbReference type="GO" id="GO:0070374">
    <property type="term" value="P:positive regulation of ERK1 and ERK2 cascade"/>
    <property type="evidence" value="ECO:0007669"/>
    <property type="project" value="TreeGrafter"/>
</dbReference>
<keyword evidence="16" id="KW-0325">Glycoprotein</keyword>
<evidence type="ECO:0000256" key="20">
    <source>
        <dbReference type="ARBA" id="ARBA00031179"/>
    </source>
</evidence>
<keyword evidence="6" id="KW-0964">Secreted</keyword>
<evidence type="ECO:0000256" key="5">
    <source>
        <dbReference type="ARBA" id="ARBA00022475"/>
    </source>
</evidence>
<evidence type="ECO:0000256" key="24">
    <source>
        <dbReference type="PROSITE-ProRule" id="PRU00323"/>
    </source>
</evidence>
<dbReference type="GO" id="GO:0005576">
    <property type="term" value="C:extracellular region"/>
    <property type="evidence" value="ECO:0007669"/>
    <property type="project" value="UniProtKB-SubCell"/>
</dbReference>
<evidence type="ECO:0000256" key="25">
    <source>
        <dbReference type="SAM" id="MobiDB-lite"/>
    </source>
</evidence>
<evidence type="ECO:0000256" key="2">
    <source>
        <dbReference type="ARBA" id="ARBA00004251"/>
    </source>
</evidence>
<dbReference type="GO" id="GO:0048731">
    <property type="term" value="P:system development"/>
    <property type="evidence" value="ECO:0007669"/>
    <property type="project" value="UniProtKB-ARBA"/>
</dbReference>
<evidence type="ECO:0000256" key="21">
    <source>
        <dbReference type="ARBA" id="ARBA00031823"/>
    </source>
</evidence>
<feature type="chain" id="PRO_5027092115" description="CD44 antigen" evidence="27">
    <location>
        <begin position="19"/>
        <end position="398"/>
    </location>
</feature>
<dbReference type="GO" id="GO:0006954">
    <property type="term" value="P:inflammatory response"/>
    <property type="evidence" value="ECO:0007669"/>
    <property type="project" value="TreeGrafter"/>
</dbReference>
<comment type="subcellular location">
    <subcellularLocation>
        <location evidence="2">Cell membrane</location>
        <topology evidence="2">Single-pass type I membrane protein</topology>
    </subcellularLocation>
    <subcellularLocation>
        <location evidence="1">Cell projection</location>
        <location evidence="1">Microvillus</location>
    </subcellularLocation>
    <subcellularLocation>
        <location evidence="3">Secreted</location>
    </subcellularLocation>
</comment>
<keyword evidence="7" id="KW-0597">Phosphoprotein</keyword>
<dbReference type="GO" id="GO:0009986">
    <property type="term" value="C:cell surface"/>
    <property type="evidence" value="ECO:0007669"/>
    <property type="project" value="UniProtKB-ARBA"/>
</dbReference>
<dbReference type="GO" id="GO:0042981">
    <property type="term" value="P:regulation of apoptotic process"/>
    <property type="evidence" value="ECO:0007669"/>
    <property type="project" value="UniProtKB-ARBA"/>
</dbReference>
<feature type="compositionally biased region" description="Basic and acidic residues" evidence="25">
    <location>
        <begin position="359"/>
        <end position="375"/>
    </location>
</feature>
<evidence type="ECO:0000256" key="23">
    <source>
        <dbReference type="ARBA" id="ARBA00032917"/>
    </source>
</evidence>
<evidence type="ECO:0000256" key="11">
    <source>
        <dbReference type="ARBA" id="ARBA00022974"/>
    </source>
</evidence>
<evidence type="ECO:0000256" key="9">
    <source>
        <dbReference type="ARBA" id="ARBA00022729"/>
    </source>
</evidence>
<dbReference type="Proteomes" id="UP000504632">
    <property type="component" value="Chromosome 2"/>
</dbReference>
<dbReference type="SMART" id="SM00445">
    <property type="entry name" value="LINK"/>
    <property type="match status" value="1"/>
</dbReference>
<evidence type="ECO:0000256" key="10">
    <source>
        <dbReference type="ARBA" id="ARBA00022889"/>
    </source>
</evidence>
<dbReference type="GO" id="GO:0004896">
    <property type="term" value="F:cytokine receptor activity"/>
    <property type="evidence" value="ECO:0007669"/>
    <property type="project" value="TreeGrafter"/>
</dbReference>
<dbReference type="InterPro" id="IPR043210">
    <property type="entry name" value="CD44_antigen-like"/>
</dbReference>
<dbReference type="GO" id="GO:0016323">
    <property type="term" value="C:basolateral plasma membrane"/>
    <property type="evidence" value="ECO:0007669"/>
    <property type="project" value="TreeGrafter"/>
</dbReference>
<dbReference type="OrthoDB" id="8952307at2759"/>
<dbReference type="GO" id="GO:0005902">
    <property type="term" value="C:microvillus"/>
    <property type="evidence" value="ECO:0007669"/>
    <property type="project" value="UniProtKB-SubCell"/>
</dbReference>
<feature type="domain" description="Link" evidence="28">
    <location>
        <begin position="33"/>
        <end position="122"/>
    </location>
</feature>
<name>A0A6J2UPA1_CHACN</name>
<keyword evidence="10" id="KW-0130">Cell adhesion</keyword>
<dbReference type="FunFam" id="3.10.100.10:FF:000004">
    <property type="entry name" value="CD44 antigen isoform X2"/>
    <property type="match status" value="1"/>
</dbReference>
<dbReference type="PRINTS" id="PR00658">
    <property type="entry name" value="CD44"/>
</dbReference>
<evidence type="ECO:0000256" key="3">
    <source>
        <dbReference type="ARBA" id="ARBA00004613"/>
    </source>
</evidence>
<evidence type="ECO:0000256" key="27">
    <source>
        <dbReference type="SAM" id="SignalP"/>
    </source>
</evidence>
<evidence type="ECO:0000259" key="28">
    <source>
        <dbReference type="PROSITE" id="PS50963"/>
    </source>
</evidence>
<evidence type="ECO:0000256" key="22">
    <source>
        <dbReference type="ARBA" id="ARBA00032514"/>
    </source>
</evidence>
<dbReference type="InParanoid" id="A0A6J2UPA1"/>
<dbReference type="Gene3D" id="3.10.100.10">
    <property type="entry name" value="Mannose-Binding Protein A, subunit A"/>
    <property type="match status" value="1"/>
</dbReference>
<dbReference type="PANTHER" id="PTHR10225:SF6">
    <property type="entry name" value="CD44 ANTIGEN"/>
    <property type="match status" value="1"/>
</dbReference>
<proteinExistence type="predicted"/>
<evidence type="ECO:0000256" key="12">
    <source>
        <dbReference type="ARBA" id="ARBA00022989"/>
    </source>
</evidence>
<comment type="caution">
    <text evidence="24">Lacks conserved residue(s) required for the propagation of feature annotation.</text>
</comment>
<dbReference type="GO" id="GO:0007155">
    <property type="term" value="P:cell adhesion"/>
    <property type="evidence" value="ECO:0007669"/>
    <property type="project" value="UniProtKB-KW"/>
</dbReference>
<dbReference type="CTD" id="100330801"/>
<feature type="region of interest" description="Disordered" evidence="25">
    <location>
        <begin position="197"/>
        <end position="255"/>
    </location>
</feature>
<accession>A0A6J2UPA1</accession>
<evidence type="ECO:0000256" key="18">
    <source>
        <dbReference type="ARBA" id="ARBA00029917"/>
    </source>
</evidence>
<feature type="compositionally biased region" description="Low complexity" evidence="25">
    <location>
        <begin position="339"/>
        <end position="358"/>
    </location>
</feature>
<dbReference type="InterPro" id="IPR000538">
    <property type="entry name" value="Link_dom"/>
</dbReference>
<sequence>MWMLLLVGTFGLLASSSAASTQEVRSRSCSYAGVFLVEGSGRYSLRFDDAQTLCAELGTELANEEQVTKAYYKGFETCRYGWINNRNVSILRQAAHPNCAANNTGVLFQHGDMLKYDAYCYNSSDTSDENCEAKISFDSVLMDSNPARSPNESSNATDTLEIDSLTEDLQDTTTLTAVLDNSDVSVIETSVEGFTATPEDKLDLTTTAGAGTAPDMEDPESIPFTEKENILETEQPNSTTQEGSGVEGTELSTVELPAKPEETTQVYTKLTESAVAGGPRRGRMNVNAAPTPASQGNSSTPDWLIIVGVIVAVCAILLVCAAVATRNRWCGKQRTLTISGKGSSEGNGAAAAGSSSLAQEREQEMVTLMNKEKIQENGNTEEFTVITLEESPEKTQQA</sequence>
<dbReference type="SUPFAM" id="SSF56436">
    <property type="entry name" value="C-type lectin-like"/>
    <property type="match status" value="1"/>
</dbReference>
<feature type="compositionally biased region" description="Polar residues" evidence="25">
    <location>
        <begin position="232"/>
        <end position="243"/>
    </location>
</feature>
<dbReference type="Pfam" id="PF00193">
    <property type="entry name" value="Xlink"/>
    <property type="match status" value="1"/>
</dbReference>
<evidence type="ECO:0000256" key="4">
    <source>
        <dbReference type="ARBA" id="ARBA00020474"/>
    </source>
</evidence>
<keyword evidence="8 26" id="KW-0812">Transmembrane</keyword>
<dbReference type="GO" id="GO:0005540">
    <property type="term" value="F:hyaluronic acid binding"/>
    <property type="evidence" value="ECO:0007669"/>
    <property type="project" value="InterPro"/>
</dbReference>
<keyword evidence="9 27" id="KW-0732">Signal</keyword>
<keyword evidence="13 26" id="KW-0472">Membrane</keyword>
<keyword evidence="15" id="KW-0675">Receptor</keyword>
<evidence type="ECO:0000256" key="15">
    <source>
        <dbReference type="ARBA" id="ARBA00023170"/>
    </source>
</evidence>
<dbReference type="RefSeq" id="XP_030622270.1">
    <property type="nucleotide sequence ID" value="XM_030766410.1"/>
</dbReference>
<evidence type="ECO:0000256" key="7">
    <source>
        <dbReference type="ARBA" id="ARBA00022553"/>
    </source>
</evidence>
<dbReference type="AlphaFoldDB" id="A0A6J2UPA1"/>
<evidence type="ECO:0000313" key="30">
    <source>
        <dbReference type="RefSeq" id="XP_030622270.1"/>
    </source>
</evidence>
<keyword evidence="12 26" id="KW-1133">Transmembrane helix</keyword>
<feature type="disulfide bond" evidence="24">
    <location>
        <begin position="78"/>
        <end position="99"/>
    </location>
</feature>
<dbReference type="PROSITE" id="PS50963">
    <property type="entry name" value="LINK_2"/>
    <property type="match status" value="1"/>
</dbReference>
<reference evidence="30" key="1">
    <citation type="submission" date="2025-08" db="UniProtKB">
        <authorList>
            <consortium name="RefSeq"/>
        </authorList>
    </citation>
    <scope>IDENTIFICATION</scope>
</reference>
<evidence type="ECO:0000256" key="13">
    <source>
        <dbReference type="ARBA" id="ARBA00023136"/>
    </source>
</evidence>
<feature type="signal peptide" evidence="27">
    <location>
        <begin position="1"/>
        <end position="18"/>
    </location>
</feature>
<evidence type="ECO:0000256" key="6">
    <source>
        <dbReference type="ARBA" id="ARBA00022525"/>
    </source>
</evidence>
<feature type="transmembrane region" description="Helical" evidence="26">
    <location>
        <begin position="303"/>
        <end position="324"/>
    </location>
</feature>
<evidence type="ECO:0000256" key="8">
    <source>
        <dbReference type="ARBA" id="ARBA00022692"/>
    </source>
</evidence>
<evidence type="ECO:0000256" key="14">
    <source>
        <dbReference type="ARBA" id="ARBA00023157"/>
    </source>
</evidence>
<dbReference type="PRINTS" id="PR01265">
    <property type="entry name" value="LINKMODULE"/>
</dbReference>
<feature type="region of interest" description="Disordered" evidence="25">
    <location>
        <begin position="337"/>
        <end position="398"/>
    </location>
</feature>
<keyword evidence="11" id="KW-0654">Proteoglycan</keyword>
<dbReference type="InterPro" id="IPR016187">
    <property type="entry name" value="CTDL_fold"/>
</dbReference>
<keyword evidence="14 24" id="KW-1015">Disulfide bond</keyword>
<dbReference type="InterPro" id="IPR016186">
    <property type="entry name" value="C-type_lectin-like/link_sf"/>
</dbReference>
<dbReference type="InterPro" id="IPR001231">
    <property type="entry name" value="CD44_antigen"/>
</dbReference>
<evidence type="ECO:0000256" key="26">
    <source>
        <dbReference type="SAM" id="Phobius"/>
    </source>
</evidence>
<evidence type="ECO:0000256" key="1">
    <source>
        <dbReference type="ARBA" id="ARBA00004105"/>
    </source>
</evidence>
<evidence type="ECO:0000256" key="17">
    <source>
        <dbReference type="ARBA" id="ARBA00023273"/>
    </source>
</evidence>
<dbReference type="GO" id="GO:0035692">
    <property type="term" value="C:macrophage migration inhibitory factor receptor complex"/>
    <property type="evidence" value="ECO:0007669"/>
    <property type="project" value="TreeGrafter"/>
</dbReference>
<dbReference type="GO" id="GO:0009653">
    <property type="term" value="P:anatomical structure morphogenesis"/>
    <property type="evidence" value="ECO:0007669"/>
    <property type="project" value="UniProtKB-ARBA"/>
</dbReference>
<keyword evidence="5" id="KW-1003">Cell membrane</keyword>
<dbReference type="GeneID" id="115805736"/>
<keyword evidence="17" id="KW-0966">Cell projection</keyword>
<protein>
    <recommendedName>
        <fullName evidence="4">CD44 antigen</fullName>
    </recommendedName>
    <alternativeName>
        <fullName evidence="22">GP90 lymphocyte homing/adhesion receptor</fullName>
    </alternativeName>
    <alternativeName>
        <fullName evidence="21">HUTCH-I</fullName>
    </alternativeName>
    <alternativeName>
        <fullName evidence="23">Hermes antigen</fullName>
    </alternativeName>
    <alternativeName>
        <fullName evidence="20">Hyaluronate receptor</fullName>
    </alternativeName>
    <alternativeName>
        <fullName evidence="18">Phagocytic glycoprotein 1</fullName>
    </alternativeName>
    <alternativeName>
        <fullName evidence="19">Phagocytic glycoprotein I</fullName>
    </alternativeName>
</protein>